<sequence length="200" mass="23000">MRAAIRQSYEAREAAELESRAVEAKNYLDILKSLDGQTRRAAAEVSTNLILRWIKKELHKNVLSKVEAEELLQWARLREAFSGADDTLPKSVNLDALPTNIINQLCSVLFGAQKPIENEIWERWFSSLKAWLQPDRTPSRYQRLTVLKEVQIQAAEKSFLLHQEIRVSVPEVVNEYELLTCQWQCAGAIKLLGVQRRRTS</sequence>
<accession>A0AAD9YX52</accession>
<evidence type="ECO:0000313" key="2">
    <source>
        <dbReference type="Proteomes" id="UP001276659"/>
    </source>
</evidence>
<evidence type="ECO:0000313" key="1">
    <source>
        <dbReference type="EMBL" id="KAK3167581.1"/>
    </source>
</evidence>
<organism evidence="1 2">
    <name type="scientific">Lepraria neglecta</name>
    <dbReference type="NCBI Taxonomy" id="209136"/>
    <lineage>
        <taxon>Eukaryota</taxon>
        <taxon>Fungi</taxon>
        <taxon>Dikarya</taxon>
        <taxon>Ascomycota</taxon>
        <taxon>Pezizomycotina</taxon>
        <taxon>Lecanoromycetes</taxon>
        <taxon>OSLEUM clade</taxon>
        <taxon>Lecanoromycetidae</taxon>
        <taxon>Lecanorales</taxon>
        <taxon>Lecanorineae</taxon>
        <taxon>Stereocaulaceae</taxon>
        <taxon>Lepraria</taxon>
    </lineage>
</organism>
<proteinExistence type="predicted"/>
<dbReference type="EMBL" id="JASNWA010000011">
    <property type="protein sequence ID" value="KAK3167581.1"/>
    <property type="molecule type" value="Genomic_DNA"/>
</dbReference>
<gene>
    <name evidence="1" type="ORF">OEA41_010708</name>
</gene>
<keyword evidence="2" id="KW-1185">Reference proteome</keyword>
<reference evidence="1" key="1">
    <citation type="submission" date="2022-11" db="EMBL/GenBank/DDBJ databases">
        <title>Chromosomal genome sequence assembly and mating type (MAT) locus characterization of the leprose asexual lichenized fungus Lepraria neglecta (Nyl.) Erichsen.</title>
        <authorList>
            <person name="Allen J.L."/>
            <person name="Pfeffer B."/>
        </authorList>
    </citation>
    <scope>NUCLEOTIDE SEQUENCE</scope>
    <source>
        <strain evidence="1">Allen 5258</strain>
    </source>
</reference>
<protein>
    <submittedName>
        <fullName evidence="1">Uncharacterized protein</fullName>
    </submittedName>
</protein>
<dbReference type="Proteomes" id="UP001276659">
    <property type="component" value="Unassembled WGS sequence"/>
</dbReference>
<name>A0AAD9YX52_9LECA</name>
<dbReference type="AlphaFoldDB" id="A0AAD9YX52"/>
<comment type="caution">
    <text evidence="1">The sequence shown here is derived from an EMBL/GenBank/DDBJ whole genome shotgun (WGS) entry which is preliminary data.</text>
</comment>